<feature type="domain" description="RNA-binding S4" evidence="10">
    <location>
        <begin position="93"/>
        <end position="151"/>
    </location>
</feature>
<dbReference type="InterPro" id="IPR005709">
    <property type="entry name" value="Ribosomal_uS4_bac-type"/>
</dbReference>
<dbReference type="CDD" id="cd00165">
    <property type="entry name" value="S4"/>
    <property type="match status" value="1"/>
</dbReference>
<evidence type="ECO:0000256" key="1">
    <source>
        <dbReference type="ARBA" id="ARBA00007465"/>
    </source>
</evidence>
<dbReference type="GO" id="GO:0042274">
    <property type="term" value="P:ribosomal small subunit biogenesis"/>
    <property type="evidence" value="ECO:0007669"/>
    <property type="project" value="TreeGrafter"/>
</dbReference>
<keyword evidence="3 7" id="KW-0694">RNA-binding</keyword>
<proteinExistence type="inferred from homology"/>
<comment type="function">
    <text evidence="7">With S5 and S12 plays an important role in translational accuracy.</text>
</comment>
<dbReference type="InterPro" id="IPR018079">
    <property type="entry name" value="Ribosomal_uS4_CS"/>
</dbReference>
<keyword evidence="13" id="KW-1185">Reference proteome</keyword>
<evidence type="ECO:0000256" key="9">
    <source>
        <dbReference type="SAM" id="MobiDB-lite"/>
    </source>
</evidence>
<keyword evidence="4 7" id="KW-0689">Ribosomal protein</keyword>
<dbReference type="Pfam" id="PF01479">
    <property type="entry name" value="S4"/>
    <property type="match status" value="1"/>
</dbReference>
<dbReference type="HAMAP" id="MF_01306_B">
    <property type="entry name" value="Ribosomal_uS4_B"/>
    <property type="match status" value="1"/>
</dbReference>
<comment type="subunit">
    <text evidence="7">Part of the 30S ribosomal subunit. Contacts protein S5. The interaction surface between S4 and S5 is involved in control of translational fidelity.</text>
</comment>
<dbReference type="InterPro" id="IPR002942">
    <property type="entry name" value="S4_RNA-bd"/>
</dbReference>
<evidence type="ECO:0000256" key="6">
    <source>
        <dbReference type="ARBA" id="ARBA00035254"/>
    </source>
</evidence>
<sequence>MSKRKTQKYKIDRRLGVNLWGRPKSPFNKRQYAPGQHGQRRRKPSDYGLQLQAKQKLKGYYGSIGEKQFRKYYEEAERRKGDTSENLIELLERRLATVVYRAKFVPTVFAARQFVNHGHVFVNGKRVNVPSYSLRDGDVIEVANAMKDNQLIAEGVDAPERDVPEYIQVDHDALKATFLQAPKLADVPYPVQMEPNLVVEFYSR</sequence>
<dbReference type="OrthoDB" id="9803672at2"/>
<dbReference type="STRING" id="1082479.SAMN05216241_104135"/>
<dbReference type="FunFam" id="3.10.290.10:FF:000001">
    <property type="entry name" value="30S ribosomal protein S4"/>
    <property type="match status" value="1"/>
</dbReference>
<dbReference type="GO" id="GO:0006412">
    <property type="term" value="P:translation"/>
    <property type="evidence" value="ECO:0007669"/>
    <property type="project" value="UniProtKB-UniRule"/>
</dbReference>
<dbReference type="Gene3D" id="3.10.290.10">
    <property type="entry name" value="RNA-binding S4 domain"/>
    <property type="match status" value="1"/>
</dbReference>
<organism evidence="12 13">
    <name type="scientific">Limimonas halophila</name>
    <dbReference type="NCBI Taxonomy" id="1082479"/>
    <lineage>
        <taxon>Bacteria</taxon>
        <taxon>Pseudomonadati</taxon>
        <taxon>Pseudomonadota</taxon>
        <taxon>Alphaproteobacteria</taxon>
        <taxon>Rhodospirillales</taxon>
        <taxon>Rhodovibrionaceae</taxon>
        <taxon>Limimonas</taxon>
    </lineage>
</organism>
<dbReference type="RefSeq" id="WP_090019523.1">
    <property type="nucleotide sequence ID" value="NZ_FNCE01000004.1"/>
</dbReference>
<keyword evidence="2 7" id="KW-0699">rRNA-binding</keyword>
<evidence type="ECO:0000256" key="3">
    <source>
        <dbReference type="ARBA" id="ARBA00022884"/>
    </source>
</evidence>
<evidence type="ECO:0000313" key="12">
    <source>
        <dbReference type="EMBL" id="SDG01703.1"/>
    </source>
</evidence>
<accession>A0A1G7QT92</accession>
<comment type="similarity">
    <text evidence="1 7 8">Belongs to the universal ribosomal protein uS4 family.</text>
</comment>
<evidence type="ECO:0000256" key="7">
    <source>
        <dbReference type="HAMAP-Rule" id="MF_01306"/>
    </source>
</evidence>
<evidence type="ECO:0000256" key="5">
    <source>
        <dbReference type="ARBA" id="ARBA00023274"/>
    </source>
</evidence>
<dbReference type="NCBIfam" id="TIGR01017">
    <property type="entry name" value="rpsD_bact"/>
    <property type="match status" value="1"/>
</dbReference>
<evidence type="ECO:0000256" key="2">
    <source>
        <dbReference type="ARBA" id="ARBA00022730"/>
    </source>
</evidence>
<evidence type="ECO:0000313" key="13">
    <source>
        <dbReference type="Proteomes" id="UP000199415"/>
    </source>
</evidence>
<dbReference type="PANTHER" id="PTHR11831:SF4">
    <property type="entry name" value="SMALL RIBOSOMAL SUBUNIT PROTEIN US4M"/>
    <property type="match status" value="1"/>
</dbReference>
<evidence type="ECO:0000259" key="10">
    <source>
        <dbReference type="SMART" id="SM00363"/>
    </source>
</evidence>
<dbReference type="PROSITE" id="PS50889">
    <property type="entry name" value="S4"/>
    <property type="match status" value="1"/>
</dbReference>
<dbReference type="Pfam" id="PF00163">
    <property type="entry name" value="Ribosomal_S4"/>
    <property type="match status" value="1"/>
</dbReference>
<dbReference type="Proteomes" id="UP000199415">
    <property type="component" value="Unassembled WGS sequence"/>
</dbReference>
<evidence type="ECO:0000256" key="8">
    <source>
        <dbReference type="RuleBase" id="RU003699"/>
    </source>
</evidence>
<dbReference type="SMART" id="SM00363">
    <property type="entry name" value="S4"/>
    <property type="match status" value="1"/>
</dbReference>
<dbReference type="InterPro" id="IPR001912">
    <property type="entry name" value="Ribosomal_uS4_N"/>
</dbReference>
<dbReference type="PROSITE" id="PS00632">
    <property type="entry name" value="RIBOSOMAL_S4"/>
    <property type="match status" value="1"/>
</dbReference>
<dbReference type="GO" id="GO:0015935">
    <property type="term" value="C:small ribosomal subunit"/>
    <property type="evidence" value="ECO:0007669"/>
    <property type="project" value="InterPro"/>
</dbReference>
<dbReference type="GO" id="GO:0003735">
    <property type="term" value="F:structural constituent of ribosome"/>
    <property type="evidence" value="ECO:0007669"/>
    <property type="project" value="InterPro"/>
</dbReference>
<dbReference type="Gene3D" id="1.10.1050.10">
    <property type="entry name" value="Ribosomal Protein S4 Delta 41, Chain A, domain 1"/>
    <property type="match status" value="1"/>
</dbReference>
<dbReference type="EMBL" id="FNCE01000004">
    <property type="protein sequence ID" value="SDG01703.1"/>
    <property type="molecule type" value="Genomic_DNA"/>
</dbReference>
<name>A0A1G7QT92_9PROT</name>
<dbReference type="AlphaFoldDB" id="A0A1G7QT92"/>
<dbReference type="NCBIfam" id="NF003717">
    <property type="entry name" value="PRK05327.1"/>
    <property type="match status" value="1"/>
</dbReference>
<keyword evidence="5 7" id="KW-0687">Ribonucleoprotein</keyword>
<protein>
    <recommendedName>
        <fullName evidence="6 7">Small ribosomal subunit protein uS4</fullName>
    </recommendedName>
</protein>
<dbReference type="SMART" id="SM01390">
    <property type="entry name" value="Ribosomal_S4"/>
    <property type="match status" value="1"/>
</dbReference>
<reference evidence="12 13" key="1">
    <citation type="submission" date="2016-10" db="EMBL/GenBank/DDBJ databases">
        <authorList>
            <person name="de Groot N.N."/>
        </authorList>
    </citation>
    <scope>NUCLEOTIDE SEQUENCE [LARGE SCALE GENOMIC DNA]</scope>
    <source>
        <strain evidence="12 13">DSM 25584</strain>
    </source>
</reference>
<comment type="function">
    <text evidence="7">One of the primary rRNA binding proteins, it binds directly to 16S rRNA where it nucleates assembly of the body of the 30S subunit.</text>
</comment>
<dbReference type="GO" id="GO:0019843">
    <property type="term" value="F:rRNA binding"/>
    <property type="evidence" value="ECO:0007669"/>
    <property type="project" value="UniProtKB-UniRule"/>
</dbReference>
<evidence type="ECO:0000259" key="11">
    <source>
        <dbReference type="SMART" id="SM01390"/>
    </source>
</evidence>
<feature type="region of interest" description="Disordered" evidence="9">
    <location>
        <begin position="20"/>
        <end position="48"/>
    </location>
</feature>
<gene>
    <name evidence="7" type="primary">rpsD</name>
    <name evidence="12" type="ORF">SAMN05216241_104135</name>
</gene>
<evidence type="ECO:0000256" key="4">
    <source>
        <dbReference type="ARBA" id="ARBA00022980"/>
    </source>
</evidence>
<dbReference type="InterPro" id="IPR036986">
    <property type="entry name" value="S4_RNA-bd_sf"/>
</dbReference>
<dbReference type="SUPFAM" id="SSF55174">
    <property type="entry name" value="Alpha-L RNA-binding motif"/>
    <property type="match status" value="1"/>
</dbReference>
<dbReference type="InterPro" id="IPR022801">
    <property type="entry name" value="Ribosomal_uS4"/>
</dbReference>
<feature type="domain" description="Small ribosomal subunit protein uS4 N-terminal" evidence="11">
    <location>
        <begin position="3"/>
        <end position="92"/>
    </location>
</feature>
<dbReference type="PANTHER" id="PTHR11831">
    <property type="entry name" value="30S 40S RIBOSOMAL PROTEIN"/>
    <property type="match status" value="1"/>
</dbReference>